<evidence type="ECO:0000313" key="11">
    <source>
        <dbReference type="EMBL" id="RRJ62075.1"/>
    </source>
</evidence>
<sequence length="432" mass="47292">MSMNFDKLKLSVIGTASKISKNKYLSSISEALTSVMPVLMLGSFATLFANLNIEGYQNFIQKTGLKQIFQIPANVLITLLSVYAVFFVAYRLVSNLNPKVDNAGAGLISLMSFFILTPITKVNEANAFTFQFLGAQGLFVAIIVGLIVGKLYVTIVERNWIIKMPKGVPPTVAKTFANLIPGTVIVILFTLISYLSSLTEFGSLHQMIYTFIQAPLHNIGGGYWSLVIFVFVVQILWFFGIHGFMVVSPIFYSVWLPMGLENLEAISRGEAHHNILSGGFYNSFVVVGGSGATLGLAILLAFFSRSKRYKTLGKLAFPASIFSINEPIIFGAPIVLNPFMLIPFVFGPIIVSSVAYWSMALGIVPIANGTHFPAGTPIILNSFVNGGIPLVILQFVCIALQILIYYPFFRLIDKRSLEDERSALEQEAAHGA</sequence>
<dbReference type="GO" id="GO:0005886">
    <property type="term" value="C:plasma membrane"/>
    <property type="evidence" value="ECO:0007669"/>
    <property type="project" value="UniProtKB-SubCell"/>
</dbReference>
<dbReference type="GO" id="GO:0008982">
    <property type="term" value="F:protein-N(PI)-phosphohistidine-sugar phosphotransferase activity"/>
    <property type="evidence" value="ECO:0007669"/>
    <property type="project" value="UniProtKB-UniRule"/>
</dbReference>
<gene>
    <name evidence="11" type="ORF">EHV15_03185</name>
</gene>
<name>A0A3P3TVA2_9BACL</name>
<dbReference type="PANTHER" id="PTHR33989">
    <property type="match status" value="1"/>
</dbReference>
<feature type="transmembrane region" description="Helical" evidence="9">
    <location>
        <begin position="71"/>
        <end position="90"/>
    </location>
</feature>
<dbReference type="InterPro" id="IPR004796">
    <property type="entry name" value="PTS_IIC_cello"/>
</dbReference>
<feature type="transmembrane region" description="Helical" evidence="9">
    <location>
        <begin position="132"/>
        <end position="155"/>
    </location>
</feature>
<evidence type="ECO:0000256" key="7">
    <source>
        <dbReference type="ARBA" id="ARBA00023136"/>
    </source>
</evidence>
<dbReference type="PROSITE" id="PS51105">
    <property type="entry name" value="PTS_EIIC_TYPE_3"/>
    <property type="match status" value="1"/>
</dbReference>
<feature type="transmembrane region" description="Helical" evidence="9">
    <location>
        <begin position="102"/>
        <end position="120"/>
    </location>
</feature>
<organism evidence="11 12">
    <name type="scientific">Paenibacillus oralis</name>
    <dbReference type="NCBI Taxonomy" id="2490856"/>
    <lineage>
        <taxon>Bacteria</taxon>
        <taxon>Bacillati</taxon>
        <taxon>Bacillota</taxon>
        <taxon>Bacilli</taxon>
        <taxon>Bacillales</taxon>
        <taxon>Paenibacillaceae</taxon>
        <taxon>Paenibacillus</taxon>
    </lineage>
</organism>
<dbReference type="InterPro" id="IPR003352">
    <property type="entry name" value="PTS_EIIC"/>
</dbReference>
<dbReference type="GO" id="GO:1901264">
    <property type="term" value="P:carbohydrate derivative transport"/>
    <property type="evidence" value="ECO:0007669"/>
    <property type="project" value="TreeGrafter"/>
</dbReference>
<protein>
    <recommendedName>
        <fullName evidence="8">Permease IIC component</fullName>
    </recommendedName>
</protein>
<evidence type="ECO:0000256" key="9">
    <source>
        <dbReference type="SAM" id="Phobius"/>
    </source>
</evidence>
<keyword evidence="12" id="KW-1185">Reference proteome</keyword>
<dbReference type="InterPro" id="IPR004501">
    <property type="entry name" value="PTS_EIIC_3"/>
</dbReference>
<feature type="transmembrane region" description="Helical" evidence="9">
    <location>
        <begin position="280"/>
        <end position="303"/>
    </location>
</feature>
<evidence type="ECO:0000313" key="12">
    <source>
        <dbReference type="Proteomes" id="UP000267017"/>
    </source>
</evidence>
<feature type="transmembrane region" description="Helical" evidence="9">
    <location>
        <begin position="388"/>
        <end position="408"/>
    </location>
</feature>
<feature type="transmembrane region" description="Helical" evidence="9">
    <location>
        <begin position="342"/>
        <end position="367"/>
    </location>
</feature>
<dbReference type="OrthoDB" id="1641940at2"/>
<dbReference type="PANTHER" id="PTHR33989:SF4">
    <property type="entry name" value="PTS SYSTEM N,N'-DIACETYLCHITOBIOSE-SPECIFIC EIIC COMPONENT"/>
    <property type="match status" value="1"/>
</dbReference>
<dbReference type="Pfam" id="PF02378">
    <property type="entry name" value="PTS_EIIC"/>
    <property type="match status" value="1"/>
</dbReference>
<feature type="transmembrane region" description="Helical" evidence="9">
    <location>
        <begin position="31"/>
        <end position="51"/>
    </location>
</feature>
<evidence type="ECO:0000256" key="8">
    <source>
        <dbReference type="PIRNR" id="PIRNR006351"/>
    </source>
</evidence>
<feature type="transmembrane region" description="Helical" evidence="9">
    <location>
        <begin position="176"/>
        <end position="196"/>
    </location>
</feature>
<comment type="subcellular location">
    <subcellularLocation>
        <location evidence="1">Cell membrane</location>
        <topology evidence="1">Multi-pass membrane protein</topology>
    </subcellularLocation>
</comment>
<evidence type="ECO:0000256" key="6">
    <source>
        <dbReference type="ARBA" id="ARBA00022989"/>
    </source>
</evidence>
<keyword evidence="4 8" id="KW-0762">Sugar transport</keyword>
<keyword evidence="5 9" id="KW-0812">Transmembrane</keyword>
<dbReference type="GO" id="GO:0009401">
    <property type="term" value="P:phosphoenolpyruvate-dependent sugar phosphotransferase system"/>
    <property type="evidence" value="ECO:0007669"/>
    <property type="project" value="InterPro"/>
</dbReference>
<keyword evidence="3 8" id="KW-1003">Cell membrane</keyword>
<evidence type="ECO:0000256" key="4">
    <source>
        <dbReference type="ARBA" id="ARBA00022597"/>
    </source>
</evidence>
<feature type="transmembrane region" description="Helical" evidence="9">
    <location>
        <begin position="216"/>
        <end position="237"/>
    </location>
</feature>
<dbReference type="EMBL" id="RRCN01000001">
    <property type="protein sequence ID" value="RRJ62075.1"/>
    <property type="molecule type" value="Genomic_DNA"/>
</dbReference>
<feature type="transmembrane region" description="Helical" evidence="9">
    <location>
        <begin position="244"/>
        <end position="260"/>
    </location>
</feature>
<evidence type="ECO:0000256" key="1">
    <source>
        <dbReference type="ARBA" id="ARBA00004651"/>
    </source>
</evidence>
<reference evidence="11 12" key="1">
    <citation type="submission" date="2018-11" db="EMBL/GenBank/DDBJ databases">
        <title>Genome sequencing of Paenibacillus sp. KCOM 3021 (= ChDC PVNT-B20).</title>
        <authorList>
            <person name="Kook J.-K."/>
            <person name="Park S.-N."/>
            <person name="Lim Y.K."/>
        </authorList>
    </citation>
    <scope>NUCLEOTIDE SEQUENCE [LARGE SCALE GENOMIC DNA]</scope>
    <source>
        <strain evidence="11 12">KCOM 3021</strain>
    </source>
</reference>
<keyword evidence="7 8" id="KW-0472">Membrane</keyword>
<feature type="transmembrane region" description="Helical" evidence="9">
    <location>
        <begin position="315"/>
        <end position="336"/>
    </location>
</feature>
<dbReference type="NCBIfam" id="TIGR00410">
    <property type="entry name" value="lacE"/>
    <property type="match status" value="1"/>
</dbReference>
<feature type="domain" description="PTS EIIC type-3" evidence="10">
    <location>
        <begin position="8"/>
        <end position="408"/>
    </location>
</feature>
<accession>A0A3P3TVA2</accession>
<keyword evidence="2 8" id="KW-0813">Transport</keyword>
<dbReference type="InterPro" id="IPR051088">
    <property type="entry name" value="PTS_Sugar-EIIC/EIIB"/>
</dbReference>
<dbReference type="Proteomes" id="UP000267017">
    <property type="component" value="Unassembled WGS sequence"/>
</dbReference>
<evidence type="ECO:0000256" key="5">
    <source>
        <dbReference type="ARBA" id="ARBA00022692"/>
    </source>
</evidence>
<evidence type="ECO:0000256" key="2">
    <source>
        <dbReference type="ARBA" id="ARBA00022448"/>
    </source>
</evidence>
<keyword evidence="6 9" id="KW-1133">Transmembrane helix</keyword>
<proteinExistence type="predicted"/>
<dbReference type="PIRSF" id="PIRSF006351">
    <property type="entry name" value="PTS_EIIC-Cellobiose"/>
    <property type="match status" value="1"/>
</dbReference>
<evidence type="ECO:0000259" key="10">
    <source>
        <dbReference type="PROSITE" id="PS51105"/>
    </source>
</evidence>
<comment type="caution">
    <text evidence="11">The sequence shown here is derived from an EMBL/GenBank/DDBJ whole genome shotgun (WGS) entry which is preliminary data.</text>
</comment>
<dbReference type="AlphaFoldDB" id="A0A3P3TVA2"/>
<evidence type="ECO:0000256" key="3">
    <source>
        <dbReference type="ARBA" id="ARBA00022475"/>
    </source>
</evidence>
<comment type="function">
    <text evidence="8">The phosphoenolpyruvate-dependent sugar phosphotransferase system (PTS), a major carbohydrate active -transport system, catalyzes the phosphorylation of incoming sugar substrates concomitant with their translocation across the cell membrane.</text>
</comment>